<dbReference type="RefSeq" id="WP_222873229.1">
    <property type="nucleotide sequence ID" value="NZ_CP039704.1"/>
</dbReference>
<dbReference type="GO" id="GO:0015097">
    <property type="term" value="F:mercury ion transmembrane transporter activity"/>
    <property type="evidence" value="ECO:0007669"/>
    <property type="project" value="InterPro"/>
</dbReference>
<dbReference type="GO" id="GO:0016020">
    <property type="term" value="C:membrane"/>
    <property type="evidence" value="ECO:0007669"/>
    <property type="project" value="InterPro"/>
</dbReference>
<feature type="transmembrane region" description="Helical" evidence="1">
    <location>
        <begin position="68"/>
        <end position="88"/>
    </location>
</feature>
<protein>
    <submittedName>
        <fullName evidence="2">MerC domain-containing protein</fullName>
    </submittedName>
</protein>
<feature type="transmembrane region" description="Helical" evidence="1">
    <location>
        <begin position="94"/>
        <end position="111"/>
    </location>
</feature>
<gene>
    <name evidence="2" type="ORF">E6W36_15010</name>
</gene>
<dbReference type="Proteomes" id="UP000298714">
    <property type="component" value="Chromosome"/>
</dbReference>
<organism evidence="2 3">
    <name type="scientific">Hankyongella ginsenosidimutans</name>
    <dbReference type="NCBI Taxonomy" id="1763828"/>
    <lineage>
        <taxon>Bacteria</taxon>
        <taxon>Pseudomonadati</taxon>
        <taxon>Pseudomonadota</taxon>
        <taxon>Alphaproteobacteria</taxon>
        <taxon>Sphingomonadales</taxon>
        <taxon>Sphingomonadaceae</taxon>
        <taxon>Hankyongella</taxon>
    </lineage>
</organism>
<keyword evidence="3" id="KW-1185">Reference proteome</keyword>
<sequence>MHRLGMGLSALCLIHCIALPWLLASLPVVVLATLPEAVRHNEWLHAALILPVVLVSGPVLLRAKPGKARVLLVLVALALLFVGLFVEVEALEQIITITGAMLLLLGHWAAMRNHRHSG</sequence>
<dbReference type="EMBL" id="CP039704">
    <property type="protein sequence ID" value="QCI80343.1"/>
    <property type="molecule type" value="Genomic_DNA"/>
</dbReference>
<keyword evidence="1" id="KW-0472">Membrane</keyword>
<accession>A0A4D7CAG8</accession>
<proteinExistence type="predicted"/>
<reference evidence="3" key="1">
    <citation type="submission" date="2019-04" db="EMBL/GenBank/DDBJ databases">
        <title>Complete genome sequence of Sphingomonas sp. W1-2-3.</title>
        <authorList>
            <person name="Im W.T."/>
        </authorList>
    </citation>
    <scope>NUCLEOTIDE SEQUENCE [LARGE SCALE GENOMIC DNA]</scope>
    <source>
        <strain evidence="3">W1-2-3</strain>
    </source>
</reference>
<evidence type="ECO:0000256" key="1">
    <source>
        <dbReference type="SAM" id="Phobius"/>
    </source>
</evidence>
<keyword evidence="1" id="KW-0812">Transmembrane</keyword>
<dbReference type="AlphaFoldDB" id="A0A4D7CAG8"/>
<name>A0A4D7CAG8_9SPHN</name>
<feature type="transmembrane region" description="Helical" evidence="1">
    <location>
        <begin position="42"/>
        <end position="61"/>
    </location>
</feature>
<dbReference type="Pfam" id="PF03203">
    <property type="entry name" value="MerC"/>
    <property type="match status" value="1"/>
</dbReference>
<keyword evidence="1" id="KW-1133">Transmembrane helix</keyword>
<evidence type="ECO:0000313" key="3">
    <source>
        <dbReference type="Proteomes" id="UP000298714"/>
    </source>
</evidence>
<evidence type="ECO:0000313" key="2">
    <source>
        <dbReference type="EMBL" id="QCI80343.1"/>
    </source>
</evidence>
<dbReference type="InterPro" id="IPR004891">
    <property type="entry name" value="Mercury-R_MerC"/>
</dbReference>
<dbReference type="KEGG" id="hgn:E6W36_15010"/>